<feature type="region of interest" description="Disordered" evidence="2">
    <location>
        <begin position="322"/>
        <end position="341"/>
    </location>
</feature>
<proteinExistence type="inferred from homology"/>
<dbReference type="GO" id="GO:0003824">
    <property type="term" value="F:catalytic activity"/>
    <property type="evidence" value="ECO:0007669"/>
    <property type="project" value="InterPro"/>
</dbReference>
<dbReference type="PANTHER" id="PTHR11895:SF7">
    <property type="entry name" value="GLUTAMYL-TRNA(GLN) AMIDOTRANSFERASE SUBUNIT A, MITOCHONDRIAL"/>
    <property type="match status" value="1"/>
</dbReference>
<dbReference type="PANTHER" id="PTHR11895">
    <property type="entry name" value="TRANSAMIDASE"/>
    <property type="match status" value="1"/>
</dbReference>
<evidence type="ECO:0000313" key="5">
    <source>
        <dbReference type="Proteomes" id="UP000184191"/>
    </source>
</evidence>
<dbReference type="EMBL" id="FRBN01000013">
    <property type="protein sequence ID" value="SHL40599.1"/>
    <property type="molecule type" value="Genomic_DNA"/>
</dbReference>
<sequence>MEVSKNLWAHDATAMAELVQTGGATGEALMRACLERISERNPSIEAWEFLDPDMALAAARARDATPGKGPLHGVPVAIKDIIDTATMPTGYGSSIYSGHRPGLDASCVSALRAAGAVIMGKTVTTEFATFRPGKTRNPHNRERTPGGSSSGSAAAVASGMAPIALGTQTVGSVIRPAAFCGTVGFKATQGLLDLTGVKPLASALDSLGCFTRSVRDAALWFSVLSRQTPAPRRNRRPKVALVRSAQWHAANPESRRAVEAAVATLGQAGIVVSEPVLPEAFSALVECQNIVFSRAHALRLRKNGQSTAMPCRPNLSRCLPMERASLRAPSPRRRRPPPRVAGRSKICFKRSMSF</sequence>
<dbReference type="Gene3D" id="3.90.1300.10">
    <property type="entry name" value="Amidase signature (AS) domain"/>
    <property type="match status" value="1"/>
</dbReference>
<evidence type="ECO:0000256" key="1">
    <source>
        <dbReference type="ARBA" id="ARBA00009199"/>
    </source>
</evidence>
<evidence type="ECO:0000256" key="2">
    <source>
        <dbReference type="SAM" id="MobiDB-lite"/>
    </source>
</evidence>
<dbReference type="Proteomes" id="UP000184191">
    <property type="component" value="Unassembled WGS sequence"/>
</dbReference>
<protein>
    <submittedName>
        <fullName evidence="4">Amidase</fullName>
    </submittedName>
</protein>
<organism evidence="4 5">
    <name type="scientific">Roseovarius marisflavi</name>
    <dbReference type="NCBI Taxonomy" id="1054996"/>
    <lineage>
        <taxon>Bacteria</taxon>
        <taxon>Pseudomonadati</taxon>
        <taxon>Pseudomonadota</taxon>
        <taxon>Alphaproteobacteria</taxon>
        <taxon>Rhodobacterales</taxon>
        <taxon>Roseobacteraceae</taxon>
        <taxon>Roseovarius</taxon>
    </lineage>
</organism>
<dbReference type="AlphaFoldDB" id="A0A1M7ADH4"/>
<feature type="domain" description="Amidase" evidence="3">
    <location>
        <begin position="29"/>
        <end position="326"/>
    </location>
</feature>
<reference evidence="5" key="1">
    <citation type="submission" date="2016-11" db="EMBL/GenBank/DDBJ databases">
        <authorList>
            <person name="Varghese N."/>
            <person name="Submissions S."/>
        </authorList>
    </citation>
    <scope>NUCLEOTIDE SEQUENCE [LARGE SCALE GENOMIC DNA]</scope>
    <source>
        <strain evidence="5">DSM 29327</strain>
    </source>
</reference>
<dbReference type="OrthoDB" id="9777859at2"/>
<dbReference type="Pfam" id="PF01425">
    <property type="entry name" value="Amidase"/>
    <property type="match status" value="1"/>
</dbReference>
<evidence type="ECO:0000313" key="4">
    <source>
        <dbReference type="EMBL" id="SHL40599.1"/>
    </source>
</evidence>
<feature type="region of interest" description="Disordered" evidence="2">
    <location>
        <begin position="131"/>
        <end position="154"/>
    </location>
</feature>
<evidence type="ECO:0000259" key="3">
    <source>
        <dbReference type="Pfam" id="PF01425"/>
    </source>
</evidence>
<accession>A0A1M7ADH4</accession>
<dbReference type="InterPro" id="IPR036928">
    <property type="entry name" value="AS_sf"/>
</dbReference>
<comment type="similarity">
    <text evidence="1">Belongs to the amidase family.</text>
</comment>
<dbReference type="SUPFAM" id="SSF75304">
    <property type="entry name" value="Amidase signature (AS) enzymes"/>
    <property type="match status" value="1"/>
</dbReference>
<keyword evidence="5" id="KW-1185">Reference proteome</keyword>
<dbReference type="InterPro" id="IPR023631">
    <property type="entry name" value="Amidase_dom"/>
</dbReference>
<gene>
    <name evidence="4" type="ORF">SAMN05444414_11322</name>
</gene>
<dbReference type="InterPro" id="IPR000120">
    <property type="entry name" value="Amidase"/>
</dbReference>
<dbReference type="STRING" id="1054996.SAMN05444414_11322"/>
<dbReference type="RefSeq" id="WP_073198380.1">
    <property type="nucleotide sequence ID" value="NZ_FRBN01000013.1"/>
</dbReference>
<name>A0A1M7ADH4_9RHOB</name>